<evidence type="ECO:0000313" key="1">
    <source>
        <dbReference type="EMBL" id="KAL2817929.1"/>
    </source>
</evidence>
<proteinExistence type="predicted"/>
<name>A0ABR4HR05_9EURO</name>
<dbReference type="Proteomes" id="UP001610335">
    <property type="component" value="Unassembled WGS sequence"/>
</dbReference>
<protein>
    <submittedName>
        <fullName evidence="1">Uncharacterized protein</fullName>
    </submittedName>
</protein>
<evidence type="ECO:0000313" key="2">
    <source>
        <dbReference type="Proteomes" id="UP001610335"/>
    </source>
</evidence>
<keyword evidence="2" id="KW-1185">Reference proteome</keyword>
<reference evidence="1 2" key="1">
    <citation type="submission" date="2024-07" db="EMBL/GenBank/DDBJ databases">
        <title>Section-level genome sequencing and comparative genomics of Aspergillus sections Usti and Cavernicolus.</title>
        <authorList>
            <consortium name="Lawrence Berkeley National Laboratory"/>
            <person name="Nybo J.L."/>
            <person name="Vesth T.C."/>
            <person name="Theobald S."/>
            <person name="Frisvad J.C."/>
            <person name="Larsen T.O."/>
            <person name="Kjaerboelling I."/>
            <person name="Rothschild-Mancinelli K."/>
            <person name="Lyhne E.K."/>
            <person name="Kogle M.E."/>
            <person name="Barry K."/>
            <person name="Clum A."/>
            <person name="Na H."/>
            <person name="Ledsgaard L."/>
            <person name="Lin J."/>
            <person name="Lipzen A."/>
            <person name="Kuo A."/>
            <person name="Riley R."/>
            <person name="Mondo S."/>
            <person name="LaButti K."/>
            <person name="Haridas S."/>
            <person name="Pangalinan J."/>
            <person name="Salamov A.A."/>
            <person name="Simmons B.A."/>
            <person name="Magnuson J.K."/>
            <person name="Chen J."/>
            <person name="Drula E."/>
            <person name="Henrissat B."/>
            <person name="Wiebenga A."/>
            <person name="Lubbers R.J."/>
            <person name="Gomes A.C."/>
            <person name="Makela M.R."/>
            <person name="Stajich J."/>
            <person name="Grigoriev I.V."/>
            <person name="Mortensen U.H."/>
            <person name="De vries R.P."/>
            <person name="Baker S.E."/>
            <person name="Andersen M.R."/>
        </authorList>
    </citation>
    <scope>NUCLEOTIDE SEQUENCE [LARGE SCALE GENOMIC DNA]</scope>
    <source>
        <strain evidence="1 2">CBS 600.67</strain>
    </source>
</reference>
<comment type="caution">
    <text evidence="1">The sequence shown here is derived from an EMBL/GenBank/DDBJ whole genome shotgun (WGS) entry which is preliminary data.</text>
</comment>
<gene>
    <name evidence="1" type="ORF">BDW59DRAFT_165749</name>
</gene>
<sequence length="165" mass="18949">MILELKPSKKSYCHNPATMCGFCRRKYNDLKTQIASNDLLLRQGTYSVTFRGSFCGAIPESYAEDIASALEQRLVDQFGQNRVHAFVITTENQSPDEGRPIEVYIMVDFESTVSLSEYLLHTMFRFFPGGVESWTYDEVPDGPDISALRLRWFSRKITYQPNLLL</sequence>
<accession>A0ABR4HR05</accession>
<organism evidence="1 2">
    <name type="scientific">Aspergillus cavernicola</name>
    <dbReference type="NCBI Taxonomy" id="176166"/>
    <lineage>
        <taxon>Eukaryota</taxon>
        <taxon>Fungi</taxon>
        <taxon>Dikarya</taxon>
        <taxon>Ascomycota</taxon>
        <taxon>Pezizomycotina</taxon>
        <taxon>Eurotiomycetes</taxon>
        <taxon>Eurotiomycetidae</taxon>
        <taxon>Eurotiales</taxon>
        <taxon>Aspergillaceae</taxon>
        <taxon>Aspergillus</taxon>
        <taxon>Aspergillus subgen. Nidulantes</taxon>
    </lineage>
</organism>
<dbReference type="EMBL" id="JBFXLS010000088">
    <property type="protein sequence ID" value="KAL2817929.1"/>
    <property type="molecule type" value="Genomic_DNA"/>
</dbReference>